<evidence type="ECO:0000313" key="2">
    <source>
        <dbReference type="EMBL" id="DAD74270.1"/>
    </source>
</evidence>
<sequence length="102" mass="11379">MDYTQIISAVIALISALVSAFLIPWLKTKIDANKLQTIKTYVEIGVKAAEQLYTATDGEEKKAYVINFLAEHGIRFDVSTINQLIEAAVLQLHHELYGSERA</sequence>
<dbReference type="EMBL" id="BK014757">
    <property type="protein sequence ID" value="DAD74270.1"/>
    <property type="molecule type" value="Genomic_DNA"/>
</dbReference>
<protein>
    <submittedName>
        <fullName evidence="2">Holin</fullName>
    </submittedName>
</protein>
<evidence type="ECO:0000256" key="1">
    <source>
        <dbReference type="SAM" id="Phobius"/>
    </source>
</evidence>
<keyword evidence="1" id="KW-0812">Transmembrane</keyword>
<accession>A0A8S5LW71</accession>
<dbReference type="Pfam" id="PF09682">
    <property type="entry name" value="Phage_holin_6_1"/>
    <property type="match status" value="1"/>
</dbReference>
<name>A0A8S5LW71_9CAUD</name>
<keyword evidence="1" id="KW-0472">Membrane</keyword>
<organism evidence="2">
    <name type="scientific">Siphoviridae sp. ctFy320</name>
    <dbReference type="NCBI Taxonomy" id="2826217"/>
    <lineage>
        <taxon>Viruses</taxon>
        <taxon>Duplodnaviria</taxon>
        <taxon>Heunggongvirae</taxon>
        <taxon>Uroviricota</taxon>
        <taxon>Caudoviricetes</taxon>
    </lineage>
</organism>
<keyword evidence="1" id="KW-1133">Transmembrane helix</keyword>
<feature type="transmembrane region" description="Helical" evidence="1">
    <location>
        <begin position="6"/>
        <end position="26"/>
    </location>
</feature>
<dbReference type="InterPro" id="IPR010026">
    <property type="entry name" value="Phage_holin_LL-H"/>
</dbReference>
<reference evidence="2" key="1">
    <citation type="journal article" date="2021" name="Proc. Natl. Acad. Sci. U.S.A.">
        <title>A Catalog of Tens of Thousands of Viruses from Human Metagenomes Reveals Hidden Associations with Chronic Diseases.</title>
        <authorList>
            <person name="Tisza M.J."/>
            <person name="Buck C.B."/>
        </authorList>
    </citation>
    <scope>NUCLEOTIDE SEQUENCE</scope>
    <source>
        <strain evidence="2">CtFy320</strain>
    </source>
</reference>
<proteinExistence type="predicted"/>